<comment type="caution">
    <text evidence="2">The sequence shown here is derived from an EMBL/GenBank/DDBJ whole genome shotgun (WGS) entry which is preliminary data.</text>
</comment>
<feature type="compositionally biased region" description="Acidic residues" evidence="1">
    <location>
        <begin position="12"/>
        <end position="31"/>
    </location>
</feature>
<dbReference type="OrthoDB" id="5898425at2759"/>
<feature type="region of interest" description="Disordered" evidence="1">
    <location>
        <begin position="10"/>
        <end position="31"/>
    </location>
</feature>
<organism evidence="2 3">
    <name type="scientific">Meloidogyne graminicola</name>
    <dbReference type="NCBI Taxonomy" id="189291"/>
    <lineage>
        <taxon>Eukaryota</taxon>
        <taxon>Metazoa</taxon>
        <taxon>Ecdysozoa</taxon>
        <taxon>Nematoda</taxon>
        <taxon>Chromadorea</taxon>
        <taxon>Rhabditida</taxon>
        <taxon>Tylenchina</taxon>
        <taxon>Tylenchomorpha</taxon>
        <taxon>Tylenchoidea</taxon>
        <taxon>Meloidogynidae</taxon>
        <taxon>Meloidogyninae</taxon>
        <taxon>Meloidogyne</taxon>
    </lineage>
</organism>
<accession>A0A8S9ZT90</accession>
<gene>
    <name evidence="2" type="ORF">Mgra_00004357</name>
</gene>
<dbReference type="Proteomes" id="UP000605970">
    <property type="component" value="Unassembled WGS sequence"/>
</dbReference>
<evidence type="ECO:0000313" key="3">
    <source>
        <dbReference type="Proteomes" id="UP000605970"/>
    </source>
</evidence>
<proteinExistence type="predicted"/>
<evidence type="ECO:0000313" key="2">
    <source>
        <dbReference type="EMBL" id="KAF7636229.1"/>
    </source>
</evidence>
<dbReference type="AlphaFoldDB" id="A0A8S9ZT90"/>
<protein>
    <submittedName>
        <fullName evidence="2">Uncharacterized protein</fullName>
    </submittedName>
</protein>
<feature type="non-terminal residue" evidence="2">
    <location>
        <position position="1"/>
    </location>
</feature>
<dbReference type="EMBL" id="JABEBT010000032">
    <property type="protein sequence ID" value="KAF7636229.1"/>
    <property type="molecule type" value="Genomic_DNA"/>
</dbReference>
<keyword evidence="3" id="KW-1185">Reference proteome</keyword>
<sequence>NKRDNWEKILNCDDDDQSDDPDKDDVIELGDDEEEYRQIRGEEDREQRCYKIVHQQLLNQAEMLKNPRKGIFIHLCSTCKEHQMKNKEYLFKAGGGGTFVLTIEICAQCLDKNIVLADYYESSFGKGRAKQCGEGTSKSKTSFEKSNFKILKFNLNF</sequence>
<reference evidence="2" key="1">
    <citation type="journal article" date="2020" name="Ecol. Evol.">
        <title>Genome structure and content of the rice root-knot nematode (Meloidogyne graminicola).</title>
        <authorList>
            <person name="Phan N.T."/>
            <person name="Danchin E.G.J."/>
            <person name="Klopp C."/>
            <person name="Perfus-Barbeoch L."/>
            <person name="Kozlowski D.K."/>
            <person name="Koutsovoulos G.D."/>
            <person name="Lopez-Roques C."/>
            <person name="Bouchez O."/>
            <person name="Zahm M."/>
            <person name="Besnard G."/>
            <person name="Bellafiore S."/>
        </authorList>
    </citation>
    <scope>NUCLEOTIDE SEQUENCE</scope>
    <source>
        <strain evidence="2">VN-18</strain>
    </source>
</reference>
<name>A0A8S9ZT90_9BILA</name>
<evidence type="ECO:0000256" key="1">
    <source>
        <dbReference type="SAM" id="MobiDB-lite"/>
    </source>
</evidence>